<dbReference type="PROSITE" id="PS51729">
    <property type="entry name" value="GNAT_YJDJ"/>
    <property type="match status" value="1"/>
</dbReference>
<feature type="domain" description="N-acetyltransferase" evidence="1">
    <location>
        <begin position="5"/>
        <end position="92"/>
    </location>
</feature>
<organism evidence="2 3">
    <name type="scientific">Lampropedia cohaerens</name>
    <dbReference type="NCBI Taxonomy" id="1610491"/>
    <lineage>
        <taxon>Bacteria</taxon>
        <taxon>Pseudomonadati</taxon>
        <taxon>Pseudomonadota</taxon>
        <taxon>Betaproteobacteria</taxon>
        <taxon>Burkholderiales</taxon>
        <taxon>Comamonadaceae</taxon>
        <taxon>Lampropedia</taxon>
    </lineage>
</organism>
<evidence type="ECO:0000313" key="2">
    <source>
        <dbReference type="EMBL" id="KKW69086.1"/>
    </source>
</evidence>
<evidence type="ECO:0000313" key="3">
    <source>
        <dbReference type="Proteomes" id="UP000050580"/>
    </source>
</evidence>
<dbReference type="Gene3D" id="3.40.630.30">
    <property type="match status" value="1"/>
</dbReference>
<dbReference type="InterPro" id="IPR031165">
    <property type="entry name" value="GNAT_YJDJ"/>
</dbReference>
<dbReference type="EMBL" id="LBNQ01000009">
    <property type="protein sequence ID" value="KKW69086.1"/>
    <property type="molecule type" value="Genomic_DNA"/>
</dbReference>
<dbReference type="InterPro" id="IPR016181">
    <property type="entry name" value="Acyl_CoA_acyltransferase"/>
</dbReference>
<dbReference type="RefSeq" id="WP_046740521.1">
    <property type="nucleotide sequence ID" value="NZ_LBNQ01000009.1"/>
</dbReference>
<accession>A0A0U1Q2W8</accession>
<comment type="caution">
    <text evidence="2">The sequence shown here is derived from an EMBL/GenBank/DDBJ whole genome shotgun (WGS) entry which is preliminary data.</text>
</comment>
<dbReference type="PANTHER" id="PTHR31435:SF10">
    <property type="entry name" value="BSR4717 PROTEIN"/>
    <property type="match status" value="1"/>
</dbReference>
<dbReference type="InterPro" id="IPR045057">
    <property type="entry name" value="Gcn5-rel_NAT"/>
</dbReference>
<proteinExistence type="predicted"/>
<evidence type="ECO:0000259" key="1">
    <source>
        <dbReference type="PROSITE" id="PS51729"/>
    </source>
</evidence>
<dbReference type="SUPFAM" id="SSF55729">
    <property type="entry name" value="Acyl-CoA N-acyltransferases (Nat)"/>
    <property type="match status" value="1"/>
</dbReference>
<dbReference type="CDD" id="cd04301">
    <property type="entry name" value="NAT_SF"/>
    <property type="match status" value="1"/>
</dbReference>
<dbReference type="AlphaFoldDB" id="A0A0U1Q2W8"/>
<dbReference type="OrthoDB" id="9813275at2"/>
<dbReference type="Proteomes" id="UP000050580">
    <property type="component" value="Unassembled WGS sequence"/>
</dbReference>
<dbReference type="Pfam" id="PF14542">
    <property type="entry name" value="Acetyltransf_CG"/>
    <property type="match status" value="1"/>
</dbReference>
<dbReference type="STRING" id="1610491.AAV94_01405"/>
<dbReference type="PANTHER" id="PTHR31435">
    <property type="entry name" value="PROTEIN NATD1"/>
    <property type="match status" value="1"/>
</dbReference>
<reference evidence="2 3" key="1">
    <citation type="submission" date="2015-05" db="EMBL/GenBank/DDBJ databases">
        <title>Draft genome sequence of Lampropedia sp. CT6, isolated from the microbial mat of a hot water spring, located at Manikaran, India.</title>
        <authorList>
            <person name="Tripathi C."/>
            <person name="Rani P."/>
            <person name="Mahato N.K."/>
            <person name="Lal R."/>
        </authorList>
    </citation>
    <scope>NUCLEOTIDE SEQUENCE [LARGE SCALE GENOMIC DNA]</scope>
    <source>
        <strain evidence="2 3">CT6</strain>
    </source>
</reference>
<keyword evidence="3" id="KW-1185">Reference proteome</keyword>
<gene>
    <name evidence="2" type="ORF">AAV94_01405</name>
</gene>
<protein>
    <recommendedName>
        <fullName evidence="1">N-acetyltransferase domain-containing protein</fullName>
    </recommendedName>
</protein>
<name>A0A0U1Q2W8_9BURK</name>
<sequence>MPTIRKNASASRYEIHLDDGTLAGFADYRISGSRVELPHTVVEPQYSGQGLAAQLVEYALADIQAGGQCVMPTCSYVAAFIARKSQWKALVCQD</sequence>